<reference evidence="2" key="1">
    <citation type="journal article" date="2019" name="Int. J. Syst. Evol. Microbiol.">
        <title>The Global Catalogue of Microorganisms (GCM) 10K type strain sequencing project: providing services to taxonomists for standard genome sequencing and annotation.</title>
        <authorList>
            <consortium name="The Broad Institute Genomics Platform"/>
            <consortium name="The Broad Institute Genome Sequencing Center for Infectious Disease"/>
            <person name="Wu L."/>
            <person name="Ma J."/>
        </authorList>
    </citation>
    <scope>NUCLEOTIDE SEQUENCE [LARGE SCALE GENOMIC DNA]</scope>
    <source>
        <strain evidence="2">JCM 15089</strain>
    </source>
</reference>
<accession>A0ABP3QDV1</accession>
<evidence type="ECO:0000313" key="2">
    <source>
        <dbReference type="Proteomes" id="UP001499951"/>
    </source>
</evidence>
<evidence type="ECO:0008006" key="3">
    <source>
        <dbReference type="Google" id="ProtNLM"/>
    </source>
</evidence>
<keyword evidence="2" id="KW-1185">Reference proteome</keyword>
<name>A0ABP3QDV1_9PROT</name>
<organism evidence="1 2">
    <name type="scientific">Rhizomicrobium electricum</name>
    <dbReference type="NCBI Taxonomy" id="480070"/>
    <lineage>
        <taxon>Bacteria</taxon>
        <taxon>Pseudomonadati</taxon>
        <taxon>Pseudomonadota</taxon>
        <taxon>Alphaproteobacteria</taxon>
        <taxon>Micropepsales</taxon>
        <taxon>Micropepsaceae</taxon>
        <taxon>Rhizomicrobium</taxon>
    </lineage>
</organism>
<sequence>MLPDAVAPPNVLRNPIEEITAVYAFDDMMALETSYNADVTRMLDRFVPGTDAFDGLFYSSAALGSPYAGLSSGGDYIGLRGKLSEGLTLSFGRASSSPGLNRFLLNRSNAYAGLGGRLPFDTRYTNSVLAAMTWDFARWGGINLTASQTDERGGVLGIVNSSLGGRTSALGVTAHVNFGGGWVTTASYSEGLTQLALRPGAIGSNTTFRTEAFGVAVAKHGLFKKNDALGVAFAQPAPNFGTPLTTVDKPAELQFFGHDKLMSSMAQETDIELGYKTSFFGDSVALQTNASYQMNYGGIMGRDSVSLLSKAKIKF</sequence>
<protein>
    <recommendedName>
        <fullName evidence="3">Autotransporter domain-containing protein</fullName>
    </recommendedName>
</protein>
<dbReference type="EMBL" id="BAAADD010000012">
    <property type="protein sequence ID" value="GAA0586460.1"/>
    <property type="molecule type" value="Genomic_DNA"/>
</dbReference>
<comment type="caution">
    <text evidence="1">The sequence shown here is derived from an EMBL/GenBank/DDBJ whole genome shotgun (WGS) entry which is preliminary data.</text>
</comment>
<evidence type="ECO:0000313" key="1">
    <source>
        <dbReference type="EMBL" id="GAA0586460.1"/>
    </source>
</evidence>
<gene>
    <name evidence="1" type="ORF">GCM10008942_39340</name>
</gene>
<proteinExistence type="predicted"/>
<dbReference type="Proteomes" id="UP001499951">
    <property type="component" value="Unassembled WGS sequence"/>
</dbReference>